<dbReference type="PANTHER" id="PTHR10285">
    <property type="entry name" value="URIDINE KINASE"/>
    <property type="match status" value="1"/>
</dbReference>
<dbReference type="CDD" id="cd02028">
    <property type="entry name" value="UMPK_like"/>
    <property type="match status" value="1"/>
</dbReference>
<dbReference type="Gene3D" id="3.40.50.300">
    <property type="entry name" value="P-loop containing nucleotide triphosphate hydrolases"/>
    <property type="match status" value="1"/>
</dbReference>
<dbReference type="GO" id="GO:0005524">
    <property type="term" value="F:ATP binding"/>
    <property type="evidence" value="ECO:0007669"/>
    <property type="project" value="InterPro"/>
</dbReference>
<dbReference type="SMART" id="SM00382">
    <property type="entry name" value="AAA"/>
    <property type="match status" value="1"/>
</dbReference>
<dbReference type="GO" id="GO:0016301">
    <property type="term" value="F:kinase activity"/>
    <property type="evidence" value="ECO:0007669"/>
    <property type="project" value="UniProtKB-KW"/>
</dbReference>
<dbReference type="Pfam" id="PF00485">
    <property type="entry name" value="PRK"/>
    <property type="match status" value="1"/>
</dbReference>
<proteinExistence type="predicted"/>
<protein>
    <submittedName>
        <fullName evidence="2">Nucleoside kinase</fullName>
    </submittedName>
</protein>
<dbReference type="Proteomes" id="UP000886879">
    <property type="component" value="Unassembled WGS sequence"/>
</dbReference>
<reference evidence="2" key="1">
    <citation type="submission" date="2020-10" db="EMBL/GenBank/DDBJ databases">
        <authorList>
            <person name="Gilroy R."/>
        </authorList>
    </citation>
    <scope>NUCLEOTIDE SEQUENCE</scope>
    <source>
        <strain evidence="2">ChiGjej2B2-12916</strain>
    </source>
</reference>
<comment type="caution">
    <text evidence="2">The sequence shown here is derived from an EMBL/GenBank/DDBJ whole genome shotgun (WGS) entry which is preliminary data.</text>
</comment>
<gene>
    <name evidence="2" type="ORF">IAD31_06050</name>
</gene>
<organism evidence="2 3">
    <name type="scientific">Candidatus Enterenecus faecium</name>
    <dbReference type="NCBI Taxonomy" id="2840780"/>
    <lineage>
        <taxon>Bacteria</taxon>
        <taxon>Bacillati</taxon>
        <taxon>Bacillota</taxon>
        <taxon>Clostridia</taxon>
        <taxon>Eubacteriales</taxon>
        <taxon>Candidatus Enterenecus</taxon>
    </lineage>
</organism>
<evidence type="ECO:0000313" key="2">
    <source>
        <dbReference type="EMBL" id="HIQ61141.1"/>
    </source>
</evidence>
<dbReference type="EMBL" id="DVFO01000059">
    <property type="protein sequence ID" value="HIQ61141.1"/>
    <property type="molecule type" value="Genomic_DNA"/>
</dbReference>
<accession>A0A9D0YTN0</accession>
<sequence>MAYQLEKINQAVRADKLGFMEECDHQYQKKVEQAADLICKNMKLSPVVLLSGPSGSGKTTTAHKITAELQRRGVGTHTISMDDYFVRRDPKTAPRTPEGEIDYESPEMMDLQLLSQHFAQLTRGEEILVPHFEFARQMRNDSKAVPLKLGKDEVAIFEGIHALNTKLTAGHPNATRLYISARSNVMDGEVLRFKGTWMRLTRRAVRDFNFRGTDIVGTLDMWANVRRGEKLYISPYKHTAHMLFDSSLPYEVSVMACYARPLMAAVPQENQRRHELLELVRAFDWFETIEPGLVPKDSLLHEFIG</sequence>
<keyword evidence="2" id="KW-0418">Kinase</keyword>
<dbReference type="SUPFAM" id="SSF52540">
    <property type="entry name" value="P-loop containing nucleoside triphosphate hydrolases"/>
    <property type="match status" value="1"/>
</dbReference>
<evidence type="ECO:0000313" key="3">
    <source>
        <dbReference type="Proteomes" id="UP000886879"/>
    </source>
</evidence>
<reference evidence="2" key="2">
    <citation type="journal article" date="2021" name="PeerJ">
        <title>Extensive microbial diversity within the chicken gut microbiome revealed by metagenomics and culture.</title>
        <authorList>
            <person name="Gilroy R."/>
            <person name="Ravi A."/>
            <person name="Getino M."/>
            <person name="Pursley I."/>
            <person name="Horton D.L."/>
            <person name="Alikhan N.F."/>
            <person name="Baker D."/>
            <person name="Gharbi K."/>
            <person name="Hall N."/>
            <person name="Watson M."/>
            <person name="Adriaenssens E.M."/>
            <person name="Foster-Nyarko E."/>
            <person name="Jarju S."/>
            <person name="Secka A."/>
            <person name="Antonio M."/>
            <person name="Oren A."/>
            <person name="Chaudhuri R.R."/>
            <person name="La Ragione R."/>
            <person name="Hildebrand F."/>
            <person name="Pallen M.J."/>
        </authorList>
    </citation>
    <scope>NUCLEOTIDE SEQUENCE</scope>
    <source>
        <strain evidence="2">ChiGjej2B2-12916</strain>
    </source>
</reference>
<dbReference type="InterPro" id="IPR027417">
    <property type="entry name" value="P-loop_NTPase"/>
</dbReference>
<feature type="domain" description="AAA+ ATPase" evidence="1">
    <location>
        <begin position="44"/>
        <end position="210"/>
    </location>
</feature>
<name>A0A9D0YTN0_9FIRM</name>
<dbReference type="InterPro" id="IPR003593">
    <property type="entry name" value="AAA+_ATPase"/>
</dbReference>
<evidence type="ECO:0000259" key="1">
    <source>
        <dbReference type="SMART" id="SM00382"/>
    </source>
</evidence>
<dbReference type="AlphaFoldDB" id="A0A9D0YTN0"/>
<dbReference type="InterPro" id="IPR006083">
    <property type="entry name" value="PRK/URK"/>
</dbReference>
<keyword evidence="2" id="KW-0808">Transferase</keyword>